<dbReference type="AlphaFoldDB" id="A0AAW0BSS1"/>
<feature type="region of interest" description="Disordered" evidence="1">
    <location>
        <begin position="226"/>
        <end position="247"/>
    </location>
</feature>
<feature type="transmembrane region" description="Helical" evidence="2">
    <location>
        <begin position="42"/>
        <end position="65"/>
    </location>
</feature>
<feature type="transmembrane region" description="Helical" evidence="2">
    <location>
        <begin position="6"/>
        <end position="30"/>
    </location>
</feature>
<evidence type="ECO:0000313" key="3">
    <source>
        <dbReference type="EMBL" id="KAK7029564.1"/>
    </source>
</evidence>
<accession>A0AAW0BSS1</accession>
<proteinExistence type="predicted"/>
<reference evidence="3 4" key="1">
    <citation type="submission" date="2024-01" db="EMBL/GenBank/DDBJ databases">
        <title>A draft genome for a cacao thread blight-causing isolate of Paramarasmius palmivorus.</title>
        <authorList>
            <person name="Baruah I.K."/>
            <person name="Bukari Y."/>
            <person name="Amoako-Attah I."/>
            <person name="Meinhardt L.W."/>
            <person name="Bailey B.A."/>
            <person name="Cohen S.P."/>
        </authorList>
    </citation>
    <scope>NUCLEOTIDE SEQUENCE [LARGE SCALE GENOMIC DNA]</scope>
    <source>
        <strain evidence="3 4">GH-12</strain>
    </source>
</reference>
<sequence length="247" mass="27177">MDNVPRLVLGVFSGILYLLSNCIADIILLYRCYVVWGSAKRALIGVLLLVLSATNVFGLVAHVLVFVSRGKQRWDLSAKTGSIIMAYNMANAANTIIMTLLIAGRLWWITRDAREFMGHKVDRRYKRIVSTLIESGFLYSAVLIVNSCLTLTSSNLGYRISLNSLVRLMVGIAPTLIFLRTSLASADNAVPNSRMLSTLRFGEPLAAVSSEGQAERDIRSVALQQVSTDENSDVETQKVERSDTSSV</sequence>
<evidence type="ECO:0000256" key="1">
    <source>
        <dbReference type="SAM" id="MobiDB-lite"/>
    </source>
</evidence>
<protein>
    <submittedName>
        <fullName evidence="3">Uncharacterized protein</fullName>
    </submittedName>
</protein>
<keyword evidence="2" id="KW-1133">Transmembrane helix</keyword>
<evidence type="ECO:0000256" key="2">
    <source>
        <dbReference type="SAM" id="Phobius"/>
    </source>
</evidence>
<evidence type="ECO:0000313" key="4">
    <source>
        <dbReference type="Proteomes" id="UP001383192"/>
    </source>
</evidence>
<feature type="transmembrane region" description="Helical" evidence="2">
    <location>
        <begin position="158"/>
        <end position="179"/>
    </location>
</feature>
<keyword evidence="2" id="KW-0812">Transmembrane</keyword>
<dbReference type="EMBL" id="JAYKXP010000081">
    <property type="protein sequence ID" value="KAK7029564.1"/>
    <property type="molecule type" value="Genomic_DNA"/>
</dbReference>
<feature type="transmembrane region" description="Helical" evidence="2">
    <location>
        <begin position="85"/>
        <end position="108"/>
    </location>
</feature>
<gene>
    <name evidence="3" type="ORF">VNI00_014441</name>
</gene>
<keyword evidence="2" id="KW-0472">Membrane</keyword>
<keyword evidence="4" id="KW-1185">Reference proteome</keyword>
<name>A0AAW0BSS1_9AGAR</name>
<feature type="transmembrane region" description="Helical" evidence="2">
    <location>
        <begin position="128"/>
        <end position="152"/>
    </location>
</feature>
<comment type="caution">
    <text evidence="3">The sequence shown here is derived from an EMBL/GenBank/DDBJ whole genome shotgun (WGS) entry which is preliminary data.</text>
</comment>
<feature type="compositionally biased region" description="Basic and acidic residues" evidence="1">
    <location>
        <begin position="235"/>
        <end position="247"/>
    </location>
</feature>
<organism evidence="3 4">
    <name type="scientific">Paramarasmius palmivorus</name>
    <dbReference type="NCBI Taxonomy" id="297713"/>
    <lineage>
        <taxon>Eukaryota</taxon>
        <taxon>Fungi</taxon>
        <taxon>Dikarya</taxon>
        <taxon>Basidiomycota</taxon>
        <taxon>Agaricomycotina</taxon>
        <taxon>Agaricomycetes</taxon>
        <taxon>Agaricomycetidae</taxon>
        <taxon>Agaricales</taxon>
        <taxon>Marasmiineae</taxon>
        <taxon>Marasmiaceae</taxon>
        <taxon>Paramarasmius</taxon>
    </lineage>
</organism>
<dbReference type="Proteomes" id="UP001383192">
    <property type="component" value="Unassembled WGS sequence"/>
</dbReference>